<organism evidence="1 2">
    <name type="scientific">Friedmanniomyces simplex</name>
    <dbReference type="NCBI Taxonomy" id="329884"/>
    <lineage>
        <taxon>Eukaryota</taxon>
        <taxon>Fungi</taxon>
        <taxon>Dikarya</taxon>
        <taxon>Ascomycota</taxon>
        <taxon>Pezizomycotina</taxon>
        <taxon>Dothideomycetes</taxon>
        <taxon>Dothideomycetidae</taxon>
        <taxon>Mycosphaerellales</taxon>
        <taxon>Teratosphaeriaceae</taxon>
        <taxon>Friedmanniomyces</taxon>
    </lineage>
</organism>
<dbReference type="STRING" id="329884.A0A4U0X1P3"/>
<reference evidence="1 2" key="1">
    <citation type="submission" date="2017-03" db="EMBL/GenBank/DDBJ databases">
        <title>Genomes of endolithic fungi from Antarctica.</title>
        <authorList>
            <person name="Coleine C."/>
            <person name="Masonjones S."/>
            <person name="Stajich J.E."/>
        </authorList>
    </citation>
    <scope>NUCLEOTIDE SEQUENCE [LARGE SCALE GENOMIC DNA]</scope>
    <source>
        <strain evidence="1 2">CCFEE 5184</strain>
    </source>
</reference>
<accession>A0A4U0X1P3</accession>
<name>A0A4U0X1P3_9PEZI</name>
<sequence length="154" mass="17940">MPEKWTMVRVEQSDRDPLKVVRLQGEANLPANAVLNPKNQSCLYSPAAFMNPYFELWHQQIHPDQFGMRKYPIFERLTHYGHDETKYAVLQREEESQVCSNGFRSITVCKTSPADLIRQLEKDWGRPAIVGHLRVDMHDVLLASEWDWAMVKDA</sequence>
<keyword evidence="2" id="KW-1185">Reference proteome</keyword>
<comment type="caution">
    <text evidence="1">The sequence shown here is derived from an EMBL/GenBank/DDBJ whole genome shotgun (WGS) entry which is preliminary data.</text>
</comment>
<dbReference type="AlphaFoldDB" id="A0A4U0X1P3"/>
<proteinExistence type="predicted"/>
<dbReference type="Proteomes" id="UP000309340">
    <property type="component" value="Unassembled WGS sequence"/>
</dbReference>
<evidence type="ECO:0000313" key="2">
    <source>
        <dbReference type="Proteomes" id="UP000309340"/>
    </source>
</evidence>
<gene>
    <name evidence="1" type="ORF">B0A55_05824</name>
</gene>
<dbReference type="EMBL" id="NAJQ01000408">
    <property type="protein sequence ID" value="TKA70170.1"/>
    <property type="molecule type" value="Genomic_DNA"/>
</dbReference>
<protein>
    <submittedName>
        <fullName evidence="1">Uncharacterized protein</fullName>
    </submittedName>
</protein>
<evidence type="ECO:0000313" key="1">
    <source>
        <dbReference type="EMBL" id="TKA70170.1"/>
    </source>
</evidence>